<evidence type="ECO:0000313" key="12">
    <source>
        <dbReference type="Proteomes" id="UP000177092"/>
    </source>
</evidence>
<evidence type="ECO:0000256" key="9">
    <source>
        <dbReference type="HAMAP-Rule" id="MF_00135"/>
    </source>
</evidence>
<evidence type="ECO:0000256" key="4">
    <source>
        <dbReference type="ARBA" id="ARBA00022272"/>
    </source>
</evidence>
<feature type="domain" description="N-(5'phosphoribosyl) anthranilate isomerase (PRAI)" evidence="10">
    <location>
        <begin position="86"/>
        <end position="239"/>
    </location>
</feature>
<dbReference type="GO" id="GO:0004640">
    <property type="term" value="F:phosphoribosylanthranilate isomerase activity"/>
    <property type="evidence" value="ECO:0007669"/>
    <property type="project" value="UniProtKB-UniRule"/>
</dbReference>
<evidence type="ECO:0000256" key="2">
    <source>
        <dbReference type="ARBA" id="ARBA00004664"/>
    </source>
</evidence>
<evidence type="ECO:0000259" key="10">
    <source>
        <dbReference type="Pfam" id="PF00697"/>
    </source>
</evidence>
<evidence type="ECO:0000313" key="11">
    <source>
        <dbReference type="EMBL" id="OGG19850.1"/>
    </source>
</evidence>
<dbReference type="PANTHER" id="PTHR42894:SF1">
    <property type="entry name" value="N-(5'-PHOSPHORIBOSYL)ANTHRANILATE ISOMERASE"/>
    <property type="match status" value="1"/>
</dbReference>
<evidence type="ECO:0000256" key="7">
    <source>
        <dbReference type="ARBA" id="ARBA00023141"/>
    </source>
</evidence>
<keyword evidence="6 9" id="KW-0822">Tryptophan biosynthesis</keyword>
<dbReference type="STRING" id="1798384.A3D03_00305"/>
<protein>
    <recommendedName>
        <fullName evidence="4 9">N-(5'-phosphoribosyl)anthranilate isomerase</fullName>
        <shortName evidence="9">PRAI</shortName>
        <ecNumber evidence="3 9">5.3.1.24</ecNumber>
    </recommendedName>
</protein>
<name>A0A1F6A570_9BACT</name>
<comment type="pathway">
    <text evidence="2 9">Amino-acid biosynthesis; L-tryptophan biosynthesis; L-tryptophan from chorismate: step 3/5.</text>
</comment>
<keyword evidence="7 9" id="KW-0057">Aromatic amino acid biosynthesis</keyword>
<dbReference type="SUPFAM" id="SSF51366">
    <property type="entry name" value="Ribulose-phoshate binding barrel"/>
    <property type="match status" value="1"/>
</dbReference>
<keyword evidence="8 9" id="KW-0413">Isomerase</keyword>
<dbReference type="InterPro" id="IPR001240">
    <property type="entry name" value="PRAI_dom"/>
</dbReference>
<gene>
    <name evidence="9" type="primary">trpF</name>
    <name evidence="11" type="ORF">A3D03_00305</name>
</gene>
<dbReference type="Proteomes" id="UP000177092">
    <property type="component" value="Unassembled WGS sequence"/>
</dbReference>
<evidence type="ECO:0000256" key="6">
    <source>
        <dbReference type="ARBA" id="ARBA00022822"/>
    </source>
</evidence>
<dbReference type="EC" id="5.3.1.24" evidence="3 9"/>
<reference evidence="11 12" key="1">
    <citation type="journal article" date="2016" name="Nat. Commun.">
        <title>Thousands of microbial genomes shed light on interconnected biogeochemical processes in an aquifer system.</title>
        <authorList>
            <person name="Anantharaman K."/>
            <person name="Brown C.T."/>
            <person name="Hug L.A."/>
            <person name="Sharon I."/>
            <person name="Castelle C.J."/>
            <person name="Probst A.J."/>
            <person name="Thomas B.C."/>
            <person name="Singh A."/>
            <person name="Wilkins M.J."/>
            <person name="Karaoz U."/>
            <person name="Brodie E.L."/>
            <person name="Williams K.H."/>
            <person name="Hubbard S.S."/>
            <person name="Banfield J.F."/>
        </authorList>
    </citation>
    <scope>NUCLEOTIDE SEQUENCE [LARGE SCALE GENOMIC DNA]</scope>
</reference>
<dbReference type="PANTHER" id="PTHR42894">
    <property type="entry name" value="N-(5'-PHOSPHORIBOSYL)ANTHRANILATE ISOMERASE"/>
    <property type="match status" value="1"/>
</dbReference>
<comment type="similarity">
    <text evidence="9">Belongs to the TrpF family.</text>
</comment>
<dbReference type="AlphaFoldDB" id="A0A1F6A570"/>
<dbReference type="UniPathway" id="UPA00035">
    <property type="reaction ID" value="UER00042"/>
</dbReference>
<accession>A0A1F6A570</accession>
<evidence type="ECO:0000256" key="5">
    <source>
        <dbReference type="ARBA" id="ARBA00022605"/>
    </source>
</evidence>
<dbReference type="GO" id="GO:0000162">
    <property type="term" value="P:L-tryptophan biosynthetic process"/>
    <property type="evidence" value="ECO:0007669"/>
    <property type="project" value="UniProtKB-UniRule"/>
</dbReference>
<dbReference type="Gene3D" id="3.20.20.70">
    <property type="entry name" value="Aldolase class I"/>
    <property type="match status" value="1"/>
</dbReference>
<dbReference type="Pfam" id="PF00697">
    <property type="entry name" value="PRAI"/>
    <property type="match status" value="1"/>
</dbReference>
<dbReference type="InterPro" id="IPR013785">
    <property type="entry name" value="Aldolase_TIM"/>
</dbReference>
<evidence type="ECO:0000256" key="1">
    <source>
        <dbReference type="ARBA" id="ARBA00001164"/>
    </source>
</evidence>
<dbReference type="CDD" id="cd00405">
    <property type="entry name" value="PRAI"/>
    <property type="match status" value="1"/>
</dbReference>
<comment type="catalytic activity">
    <reaction evidence="1 9">
        <text>N-(5-phospho-beta-D-ribosyl)anthranilate = 1-(2-carboxyphenylamino)-1-deoxy-D-ribulose 5-phosphate</text>
        <dbReference type="Rhea" id="RHEA:21540"/>
        <dbReference type="ChEBI" id="CHEBI:18277"/>
        <dbReference type="ChEBI" id="CHEBI:58613"/>
        <dbReference type="EC" id="5.3.1.24"/>
    </reaction>
</comment>
<evidence type="ECO:0000256" key="8">
    <source>
        <dbReference type="ARBA" id="ARBA00023235"/>
    </source>
</evidence>
<sequence>MTIKVKICGIQTLEAAQAASDAGADFLGFNFVRSSKRYIRLETAKEIIEELKMEYSCHCEPRAKQSRPNVLKPNGIAAVRCTSDLAMTTNHRLQVKTVGVFQNEKLDLANKLISYLKLDYVQLHGNESPEYISLIQGTGIIKSFSLDADFDLEETMKKISKYKADYILLDRKKQGRGELLNLDKVSRLTKLFPIILAGGLYPENVSRVLSIAKPYAVDVAGGVEVNGKKDKEKIVQFIKLAKNYE</sequence>
<dbReference type="InterPro" id="IPR044643">
    <property type="entry name" value="TrpF_fam"/>
</dbReference>
<organism evidence="11 12">
    <name type="scientific">Candidatus Gottesmanbacteria bacterium RIFCSPHIGHO2_02_FULL_40_13</name>
    <dbReference type="NCBI Taxonomy" id="1798384"/>
    <lineage>
        <taxon>Bacteria</taxon>
        <taxon>Candidatus Gottesmaniibacteriota</taxon>
    </lineage>
</organism>
<dbReference type="HAMAP" id="MF_00135">
    <property type="entry name" value="PRAI"/>
    <property type="match status" value="1"/>
</dbReference>
<dbReference type="InterPro" id="IPR011060">
    <property type="entry name" value="RibuloseP-bd_barrel"/>
</dbReference>
<comment type="caution">
    <text evidence="11">The sequence shown here is derived from an EMBL/GenBank/DDBJ whole genome shotgun (WGS) entry which is preliminary data.</text>
</comment>
<keyword evidence="5 9" id="KW-0028">Amino-acid biosynthesis</keyword>
<proteinExistence type="inferred from homology"/>
<evidence type="ECO:0000256" key="3">
    <source>
        <dbReference type="ARBA" id="ARBA00012572"/>
    </source>
</evidence>
<dbReference type="EMBL" id="MFJN01000068">
    <property type="protein sequence ID" value="OGG19850.1"/>
    <property type="molecule type" value="Genomic_DNA"/>
</dbReference>